<sequence length="151" mass="17197">MLILLCVLHTVIKCPTICSANKSRPLVEDKILRVGEEMWRENLPLDGGSRLYQLQDLKPPFVIPTSFSIQLKRNKLDMALNNNRRLPNTENIIFRTENGQYVMNYPTKLGRVLLALLCLGIAFILPYFLPSYLLPNNQSSKPADHDVSKTS</sequence>
<gene>
    <name evidence="1" type="ORF">L6164_015936</name>
</gene>
<reference evidence="1 2" key="1">
    <citation type="journal article" date="2022" name="DNA Res.">
        <title>Chromosomal-level genome assembly of the orchid tree Bauhinia variegata (Leguminosae; Cercidoideae) supports the allotetraploid origin hypothesis of Bauhinia.</title>
        <authorList>
            <person name="Zhong Y."/>
            <person name="Chen Y."/>
            <person name="Zheng D."/>
            <person name="Pang J."/>
            <person name="Liu Y."/>
            <person name="Luo S."/>
            <person name="Meng S."/>
            <person name="Qian L."/>
            <person name="Wei D."/>
            <person name="Dai S."/>
            <person name="Zhou R."/>
        </authorList>
    </citation>
    <scope>NUCLEOTIDE SEQUENCE [LARGE SCALE GENOMIC DNA]</scope>
    <source>
        <strain evidence="1">BV-YZ2020</strain>
    </source>
</reference>
<accession>A0ACB9NP42</accession>
<evidence type="ECO:0000313" key="1">
    <source>
        <dbReference type="EMBL" id="KAI4337532.1"/>
    </source>
</evidence>
<dbReference type="EMBL" id="CM039431">
    <property type="protein sequence ID" value="KAI4337532.1"/>
    <property type="molecule type" value="Genomic_DNA"/>
</dbReference>
<protein>
    <submittedName>
        <fullName evidence="1">Uncharacterized protein</fullName>
    </submittedName>
</protein>
<keyword evidence="2" id="KW-1185">Reference proteome</keyword>
<proteinExistence type="predicted"/>
<dbReference type="Proteomes" id="UP000828941">
    <property type="component" value="Chromosome 6"/>
</dbReference>
<evidence type="ECO:0000313" key="2">
    <source>
        <dbReference type="Proteomes" id="UP000828941"/>
    </source>
</evidence>
<organism evidence="1 2">
    <name type="scientific">Bauhinia variegata</name>
    <name type="common">Purple orchid tree</name>
    <name type="synonym">Phanera variegata</name>
    <dbReference type="NCBI Taxonomy" id="167791"/>
    <lineage>
        <taxon>Eukaryota</taxon>
        <taxon>Viridiplantae</taxon>
        <taxon>Streptophyta</taxon>
        <taxon>Embryophyta</taxon>
        <taxon>Tracheophyta</taxon>
        <taxon>Spermatophyta</taxon>
        <taxon>Magnoliopsida</taxon>
        <taxon>eudicotyledons</taxon>
        <taxon>Gunneridae</taxon>
        <taxon>Pentapetalae</taxon>
        <taxon>rosids</taxon>
        <taxon>fabids</taxon>
        <taxon>Fabales</taxon>
        <taxon>Fabaceae</taxon>
        <taxon>Cercidoideae</taxon>
        <taxon>Cercideae</taxon>
        <taxon>Bauhiniinae</taxon>
        <taxon>Bauhinia</taxon>
    </lineage>
</organism>
<name>A0ACB9NP42_BAUVA</name>
<comment type="caution">
    <text evidence="1">The sequence shown here is derived from an EMBL/GenBank/DDBJ whole genome shotgun (WGS) entry which is preliminary data.</text>
</comment>